<reference evidence="1 2" key="1">
    <citation type="submission" date="2023-03" db="EMBL/GenBank/DDBJ databases">
        <title>Bacillus Genome Sequencing.</title>
        <authorList>
            <person name="Dunlap C."/>
        </authorList>
    </citation>
    <scope>NUCLEOTIDE SEQUENCE [LARGE SCALE GENOMIC DNA]</scope>
    <source>
        <strain evidence="1 2">B-23453</strain>
    </source>
</reference>
<sequence>MKIQTTSFNTFFPKFENLRYKLFDFEEKLQNYFIKPFNTIPVPDQAPAEIPRIHANSHHGHSELNVSLDRLSFVTNYDERFSEWKQHHTYLSERIFPMTSIIKDLVNNQFLYSGLTTDILVEEVAEEPIKHIFNKFLNFQTNSNPYDCNLKLTYVLKDKYYLNLTISNIRWYSGSGNPELALPAYLEEAGRGIILNLDINDRYAYNYKKGYTSKSEEVDEILDITSDIIENKVNDIVLNGVIDL</sequence>
<evidence type="ECO:0000313" key="2">
    <source>
        <dbReference type="Proteomes" id="UP001341444"/>
    </source>
</evidence>
<comment type="caution">
    <text evidence="1">The sequence shown here is derived from an EMBL/GenBank/DDBJ whole genome shotgun (WGS) entry which is preliminary data.</text>
</comment>
<name>A0ABU6MD23_9BACI</name>
<protein>
    <submittedName>
        <fullName evidence="1">Uncharacterized protein</fullName>
    </submittedName>
</protein>
<evidence type="ECO:0000313" key="1">
    <source>
        <dbReference type="EMBL" id="MED1202570.1"/>
    </source>
</evidence>
<organism evidence="1 2">
    <name type="scientific">Heyndrickxia acidicola</name>
    <dbReference type="NCBI Taxonomy" id="209389"/>
    <lineage>
        <taxon>Bacteria</taxon>
        <taxon>Bacillati</taxon>
        <taxon>Bacillota</taxon>
        <taxon>Bacilli</taxon>
        <taxon>Bacillales</taxon>
        <taxon>Bacillaceae</taxon>
        <taxon>Heyndrickxia</taxon>
    </lineage>
</organism>
<dbReference type="RefSeq" id="WP_066265442.1">
    <property type="nucleotide sequence ID" value="NZ_JARMAB010000006.1"/>
</dbReference>
<accession>A0ABU6MD23</accession>
<keyword evidence="2" id="KW-1185">Reference proteome</keyword>
<proteinExistence type="predicted"/>
<dbReference type="EMBL" id="JARMAB010000006">
    <property type="protein sequence ID" value="MED1202570.1"/>
    <property type="molecule type" value="Genomic_DNA"/>
</dbReference>
<gene>
    <name evidence="1" type="ORF">P4T90_05620</name>
</gene>
<dbReference type="Proteomes" id="UP001341444">
    <property type="component" value="Unassembled WGS sequence"/>
</dbReference>